<evidence type="ECO:0000256" key="1">
    <source>
        <dbReference type="ARBA" id="ARBA00001971"/>
    </source>
</evidence>
<dbReference type="EC" id="1.14.-.-" evidence="5"/>
<dbReference type="PROSITE" id="PS00086">
    <property type="entry name" value="CYTOCHROME_P450"/>
    <property type="match status" value="1"/>
</dbReference>
<comment type="cofactor">
    <cofactor evidence="1 3">
        <name>heme</name>
        <dbReference type="ChEBI" id="CHEBI:30413"/>
    </cofactor>
</comment>
<dbReference type="InterPro" id="IPR002401">
    <property type="entry name" value="Cyt_P450_E_grp-I"/>
</dbReference>
<gene>
    <name evidence="5" type="ORF">DSM104329_01440</name>
</gene>
<dbReference type="KEGG" id="sbae:DSM104329_01440"/>
<dbReference type="GO" id="GO:0016705">
    <property type="term" value="F:oxidoreductase activity, acting on paired donors, with incorporation or reduction of molecular oxygen"/>
    <property type="evidence" value="ECO:0007669"/>
    <property type="project" value="InterPro"/>
</dbReference>
<sequence length="426" mass="47259">MTPRRPPEWPQPRAWQALRWILRPEAWMLASRERFGDVFVLHLPFGPQVFLADPEAIKDVFTGDPAVFHAGEGNAPLEPAVGAHSILLLDDEPHVRQRRLLLPPFRGSRLGRWTATMAEIARADVDRWPAGEPFALEARMRAITLEVILRVVFGIEQDARLAELRALLRRLMPRGGAQVVAMLPAFRRDLGPGSPWRTFLATRARIDAILFDEIARRRADPGLAGREDVLSMLAATDMTDAEMRDELMTLLLAGHETTAVSLAWTFALLFAHPDAHARAIAGARAGETAFLDAVVAEALRLRPPIPAVVRRLTAPATVAGYDLPAGTKVSPAIWLVNRREDLYPQPHAFRPERFLENAPQTYTWLPFGGGIRRCVGASFATTEMRVVLGEVLARADLRAADPPPRRSTRRAIVLGPPRGTRAILTR</sequence>
<dbReference type="CDD" id="cd11053">
    <property type="entry name" value="CYP110-like"/>
    <property type="match status" value="1"/>
</dbReference>
<dbReference type="InterPro" id="IPR050121">
    <property type="entry name" value="Cytochrome_P450_monoxygenase"/>
</dbReference>
<organism evidence="5 6">
    <name type="scientific">Capillimicrobium parvum</name>
    <dbReference type="NCBI Taxonomy" id="2884022"/>
    <lineage>
        <taxon>Bacteria</taxon>
        <taxon>Bacillati</taxon>
        <taxon>Actinomycetota</taxon>
        <taxon>Thermoleophilia</taxon>
        <taxon>Solirubrobacterales</taxon>
        <taxon>Capillimicrobiaceae</taxon>
        <taxon>Capillimicrobium</taxon>
    </lineage>
</organism>
<dbReference type="InterPro" id="IPR001128">
    <property type="entry name" value="Cyt_P450"/>
</dbReference>
<dbReference type="PANTHER" id="PTHR24305:SF166">
    <property type="entry name" value="CYTOCHROME P450 12A4, MITOCHONDRIAL-RELATED"/>
    <property type="match status" value="1"/>
</dbReference>
<dbReference type="PRINTS" id="PR00463">
    <property type="entry name" value="EP450I"/>
</dbReference>
<dbReference type="RefSeq" id="WP_259314718.1">
    <property type="nucleotide sequence ID" value="NZ_CP087164.1"/>
</dbReference>
<dbReference type="EMBL" id="CP087164">
    <property type="protein sequence ID" value="UGS35056.1"/>
    <property type="molecule type" value="Genomic_DNA"/>
</dbReference>
<accession>A0A9E7BZ93</accession>
<keyword evidence="4" id="KW-0503">Monooxygenase</keyword>
<feature type="binding site" description="axial binding residue" evidence="3">
    <location>
        <position position="374"/>
    </location>
    <ligand>
        <name>heme</name>
        <dbReference type="ChEBI" id="CHEBI:30413"/>
    </ligand>
    <ligandPart>
        <name>Fe</name>
        <dbReference type="ChEBI" id="CHEBI:18248"/>
    </ligandPart>
</feature>
<dbReference type="GO" id="GO:0020037">
    <property type="term" value="F:heme binding"/>
    <property type="evidence" value="ECO:0007669"/>
    <property type="project" value="InterPro"/>
</dbReference>
<dbReference type="Gene3D" id="1.10.630.10">
    <property type="entry name" value="Cytochrome P450"/>
    <property type="match status" value="1"/>
</dbReference>
<dbReference type="InterPro" id="IPR017972">
    <property type="entry name" value="Cyt_P450_CS"/>
</dbReference>
<evidence type="ECO:0000256" key="3">
    <source>
        <dbReference type="PIRSR" id="PIRSR602401-1"/>
    </source>
</evidence>
<protein>
    <submittedName>
        <fullName evidence="5">Cytochrome P450 137</fullName>
        <ecNumber evidence="5">1.14.-.-</ecNumber>
    </submittedName>
</protein>
<keyword evidence="3 4" id="KW-0349">Heme</keyword>
<dbReference type="SUPFAM" id="SSF48264">
    <property type="entry name" value="Cytochrome P450"/>
    <property type="match status" value="1"/>
</dbReference>
<dbReference type="PRINTS" id="PR00385">
    <property type="entry name" value="P450"/>
</dbReference>
<evidence type="ECO:0000313" key="6">
    <source>
        <dbReference type="Proteomes" id="UP001162834"/>
    </source>
</evidence>
<proteinExistence type="inferred from homology"/>
<dbReference type="InterPro" id="IPR036396">
    <property type="entry name" value="Cyt_P450_sf"/>
</dbReference>
<keyword evidence="3 4" id="KW-0408">Iron</keyword>
<keyword evidence="6" id="KW-1185">Reference proteome</keyword>
<dbReference type="Pfam" id="PF00067">
    <property type="entry name" value="p450"/>
    <property type="match status" value="1"/>
</dbReference>
<dbReference type="Proteomes" id="UP001162834">
    <property type="component" value="Chromosome"/>
</dbReference>
<dbReference type="GO" id="GO:0004497">
    <property type="term" value="F:monooxygenase activity"/>
    <property type="evidence" value="ECO:0007669"/>
    <property type="project" value="UniProtKB-KW"/>
</dbReference>
<dbReference type="GO" id="GO:0005506">
    <property type="term" value="F:iron ion binding"/>
    <property type="evidence" value="ECO:0007669"/>
    <property type="project" value="InterPro"/>
</dbReference>
<evidence type="ECO:0000256" key="2">
    <source>
        <dbReference type="ARBA" id="ARBA00010617"/>
    </source>
</evidence>
<name>A0A9E7BZ93_9ACTN</name>
<reference evidence="5" key="1">
    <citation type="journal article" date="2022" name="Int. J. Syst. Evol. Microbiol.">
        <title>Pseudomonas aegrilactucae sp. nov. and Pseudomonas morbosilactucae sp. nov., pathogens causing bacterial rot of lettuce in Japan.</title>
        <authorList>
            <person name="Sawada H."/>
            <person name="Fujikawa T."/>
            <person name="Satou M."/>
        </authorList>
    </citation>
    <scope>NUCLEOTIDE SEQUENCE</scope>
    <source>
        <strain evidence="5">0166_1</strain>
    </source>
</reference>
<evidence type="ECO:0000256" key="4">
    <source>
        <dbReference type="RuleBase" id="RU000461"/>
    </source>
</evidence>
<comment type="similarity">
    <text evidence="2 4">Belongs to the cytochrome P450 family.</text>
</comment>
<keyword evidence="4 5" id="KW-0560">Oxidoreductase</keyword>
<evidence type="ECO:0000313" key="5">
    <source>
        <dbReference type="EMBL" id="UGS35056.1"/>
    </source>
</evidence>
<dbReference type="PANTHER" id="PTHR24305">
    <property type="entry name" value="CYTOCHROME P450"/>
    <property type="match status" value="1"/>
</dbReference>
<dbReference type="AlphaFoldDB" id="A0A9E7BZ93"/>
<keyword evidence="3 4" id="KW-0479">Metal-binding</keyword>